<comment type="caution">
    <text evidence="4">The sequence shown here is derived from an EMBL/GenBank/DDBJ whole genome shotgun (WGS) entry which is preliminary data.</text>
</comment>
<gene>
    <name evidence="4" type="ORF">RS130_07155</name>
</gene>
<evidence type="ECO:0000259" key="3">
    <source>
        <dbReference type="Pfam" id="PF02371"/>
    </source>
</evidence>
<dbReference type="InterPro" id="IPR047650">
    <property type="entry name" value="Transpos_IS110"/>
</dbReference>
<dbReference type="InterPro" id="IPR003346">
    <property type="entry name" value="Transposase_20"/>
</dbReference>
<sequence length="340" mass="38761">MNNLNTISIDLAKNVFQVGVFSPQHKMQSNQQLSRQKLAPFMAKQEKAIVVMEACYSSHHWARLFDGMGHIVRLIPAQHVKPFVRGNKNDRNDSIAIAEASWRPNIKFVPLKSVEQQDIQALHRIRDKLIARRTSIINQTRGLLSEYGVIIPQGLKSFTLHITALIDPKDERISLRMKHQLRDTKEEYDQLSKRCQSIENELKQYVQQNPLCQRLMTLPGVGVLNATALYAAIGNGSQFATPRALSVWLGVTPKQYASGEKSFYGGITKRGNQYLRKQLIHGARSVMYRTKNRDDKLSVWVKQLVERRGKNKAAVALANRLARLAWILLQRNENYQPVAS</sequence>
<evidence type="ECO:0000259" key="2">
    <source>
        <dbReference type="Pfam" id="PF01548"/>
    </source>
</evidence>
<name>A0ABU3SUN4_9ALTE</name>
<feature type="coiled-coil region" evidence="1">
    <location>
        <begin position="174"/>
        <end position="208"/>
    </location>
</feature>
<reference evidence="4 5" key="1">
    <citation type="submission" date="2023-10" db="EMBL/GenBank/DDBJ databases">
        <title>Glaciecola aquimarina strain GGW-M5 nov., isolated from a coastal seawater.</title>
        <authorList>
            <person name="Bayburt H."/>
            <person name="Kim J.M."/>
            <person name="Choi B.J."/>
            <person name="Jeon C.O."/>
        </authorList>
    </citation>
    <scope>NUCLEOTIDE SEQUENCE [LARGE SCALE GENOMIC DNA]</scope>
    <source>
        <strain evidence="4 5">KCTC 32108</strain>
    </source>
</reference>
<protein>
    <submittedName>
        <fullName evidence="4">IS110 family transposase</fullName>
    </submittedName>
</protein>
<dbReference type="RefSeq" id="WP_316025380.1">
    <property type="nucleotide sequence ID" value="NZ_JAWDIO010000002.1"/>
</dbReference>
<feature type="domain" description="Transposase IS116/IS110/IS902 C-terminal" evidence="3">
    <location>
        <begin position="212"/>
        <end position="293"/>
    </location>
</feature>
<feature type="domain" description="Transposase IS110-like N-terminal" evidence="2">
    <location>
        <begin position="9"/>
        <end position="147"/>
    </location>
</feature>
<dbReference type="PANTHER" id="PTHR33055:SF3">
    <property type="entry name" value="PUTATIVE TRANSPOSASE FOR IS117-RELATED"/>
    <property type="match status" value="1"/>
</dbReference>
<keyword evidence="1" id="KW-0175">Coiled coil</keyword>
<keyword evidence="5" id="KW-1185">Reference proteome</keyword>
<dbReference type="Pfam" id="PF02371">
    <property type="entry name" value="Transposase_20"/>
    <property type="match status" value="1"/>
</dbReference>
<evidence type="ECO:0000256" key="1">
    <source>
        <dbReference type="SAM" id="Coils"/>
    </source>
</evidence>
<dbReference type="PANTHER" id="PTHR33055">
    <property type="entry name" value="TRANSPOSASE FOR INSERTION SEQUENCE ELEMENT IS1111A"/>
    <property type="match status" value="1"/>
</dbReference>
<evidence type="ECO:0000313" key="4">
    <source>
        <dbReference type="EMBL" id="MDU0353729.1"/>
    </source>
</evidence>
<dbReference type="InterPro" id="IPR002525">
    <property type="entry name" value="Transp_IS110-like_N"/>
</dbReference>
<dbReference type="NCBIfam" id="NF033542">
    <property type="entry name" value="transpos_IS110"/>
    <property type="match status" value="1"/>
</dbReference>
<proteinExistence type="predicted"/>
<dbReference type="Proteomes" id="UP001247805">
    <property type="component" value="Unassembled WGS sequence"/>
</dbReference>
<dbReference type="Pfam" id="PF01548">
    <property type="entry name" value="DEDD_Tnp_IS110"/>
    <property type="match status" value="1"/>
</dbReference>
<dbReference type="EMBL" id="JAWDIO010000002">
    <property type="protein sequence ID" value="MDU0353729.1"/>
    <property type="molecule type" value="Genomic_DNA"/>
</dbReference>
<accession>A0ABU3SUN4</accession>
<evidence type="ECO:0000313" key="5">
    <source>
        <dbReference type="Proteomes" id="UP001247805"/>
    </source>
</evidence>
<organism evidence="4 5">
    <name type="scientific">Paraglaciecola aquimarina</name>
    <dbReference type="NCBI Taxonomy" id="1235557"/>
    <lineage>
        <taxon>Bacteria</taxon>
        <taxon>Pseudomonadati</taxon>
        <taxon>Pseudomonadota</taxon>
        <taxon>Gammaproteobacteria</taxon>
        <taxon>Alteromonadales</taxon>
        <taxon>Alteromonadaceae</taxon>
        <taxon>Paraglaciecola</taxon>
    </lineage>
</organism>